<feature type="non-terminal residue" evidence="3">
    <location>
        <position position="193"/>
    </location>
</feature>
<gene>
    <name evidence="3" type="ORF">PTTT1_LOCUS9424</name>
</gene>
<evidence type="ECO:0000259" key="2">
    <source>
        <dbReference type="Pfam" id="PF00009"/>
    </source>
</evidence>
<protein>
    <recommendedName>
        <fullName evidence="2">Tr-type G domain-containing protein</fullName>
    </recommendedName>
</protein>
<organism evidence="3">
    <name type="scientific">Phaeodactylum tricornutum</name>
    <name type="common">Diatom</name>
    <dbReference type="NCBI Taxonomy" id="2850"/>
    <lineage>
        <taxon>Eukaryota</taxon>
        <taxon>Sar</taxon>
        <taxon>Stramenopiles</taxon>
        <taxon>Ochrophyta</taxon>
        <taxon>Bacillariophyta</taxon>
        <taxon>Bacillariophyceae</taxon>
        <taxon>Bacillariophycidae</taxon>
        <taxon>Naviculales</taxon>
        <taxon>Phaeodactylaceae</taxon>
        <taxon>Phaeodactylum</taxon>
    </lineage>
</organism>
<dbReference type="SUPFAM" id="SSF52540">
    <property type="entry name" value="P-loop containing nucleoside triphosphate hydrolases"/>
    <property type="match status" value="1"/>
</dbReference>
<dbReference type="GO" id="GO:0003924">
    <property type="term" value="F:GTPase activity"/>
    <property type="evidence" value="ECO:0007669"/>
    <property type="project" value="InterPro"/>
</dbReference>
<dbReference type="GO" id="GO:0005525">
    <property type="term" value="F:GTP binding"/>
    <property type="evidence" value="ECO:0007669"/>
    <property type="project" value="InterPro"/>
</dbReference>
<dbReference type="PROSITE" id="PS00301">
    <property type="entry name" value="G_TR_1"/>
    <property type="match status" value="1"/>
</dbReference>
<dbReference type="GO" id="GO:0005829">
    <property type="term" value="C:cytosol"/>
    <property type="evidence" value="ECO:0007669"/>
    <property type="project" value="TreeGrafter"/>
</dbReference>
<evidence type="ECO:0000313" key="3">
    <source>
        <dbReference type="EMBL" id="CAG9279230.1"/>
    </source>
</evidence>
<dbReference type="InterPro" id="IPR004548">
    <property type="entry name" value="PrfC"/>
</dbReference>
<dbReference type="Pfam" id="PF00009">
    <property type="entry name" value="GTP_EFTU"/>
    <property type="match status" value="1"/>
</dbReference>
<evidence type="ECO:0000256" key="1">
    <source>
        <dbReference type="SAM" id="MobiDB-lite"/>
    </source>
</evidence>
<name>A0A8J9X0Y0_PHATR</name>
<dbReference type="AlphaFoldDB" id="A0A8J9X0Y0"/>
<dbReference type="InterPro" id="IPR031157">
    <property type="entry name" value="G_TR_CS"/>
</dbReference>
<dbReference type="InterPro" id="IPR000795">
    <property type="entry name" value="T_Tr_GTP-bd_dom"/>
</dbReference>
<feature type="region of interest" description="Disordered" evidence="1">
    <location>
        <begin position="63"/>
        <end position="90"/>
    </location>
</feature>
<dbReference type="PANTHER" id="PTHR43556:SF2">
    <property type="entry name" value="PEPTIDE CHAIN RELEASE FACTOR RF3"/>
    <property type="match status" value="1"/>
</dbReference>
<feature type="compositionally biased region" description="Low complexity" evidence="1">
    <location>
        <begin position="65"/>
        <end position="85"/>
    </location>
</feature>
<feature type="domain" description="Tr-type G" evidence="2">
    <location>
        <begin position="96"/>
        <end position="193"/>
    </location>
</feature>
<dbReference type="Gene3D" id="3.40.50.300">
    <property type="entry name" value="P-loop containing nucleotide triphosphate hydrolases"/>
    <property type="match status" value="1"/>
</dbReference>
<dbReference type="PANTHER" id="PTHR43556">
    <property type="entry name" value="PEPTIDE CHAIN RELEASE FACTOR RF3"/>
    <property type="match status" value="1"/>
</dbReference>
<proteinExistence type="predicted"/>
<dbReference type="PRINTS" id="PR00315">
    <property type="entry name" value="ELONGATNFCT"/>
</dbReference>
<accession>A0A8J9X0Y0</accession>
<reference evidence="3" key="1">
    <citation type="submission" date="2022-02" db="EMBL/GenBank/DDBJ databases">
        <authorList>
            <person name="Giguere J D."/>
        </authorList>
    </citation>
    <scope>NUCLEOTIDE SEQUENCE</scope>
    <source>
        <strain evidence="3">CCAP 1055/1</strain>
    </source>
</reference>
<dbReference type="InterPro" id="IPR027417">
    <property type="entry name" value="P-loop_NTPase"/>
</dbReference>
<dbReference type="EMBL" id="OU594952">
    <property type="protein sequence ID" value="CAG9279230.1"/>
    <property type="molecule type" value="Genomic_DNA"/>
</dbReference>
<dbReference type="Proteomes" id="UP000836788">
    <property type="component" value="Chromosome 11"/>
</dbReference>
<sequence>MRTSPSSATTMLLARQRRTAVALLVLCIGSQSATAFSSVAYPSRNRSRGDAFRSSLLSIQGLRQSTAPTASSSSSSTEDTPPVSTNYQAPQIEIDRRRNLAIISHPDSGKTTMTEKLLLYGGALQQAGAVRQKAEQRATQSDFMEMEQERGISISSTVMNFEYQDFGIRLMDTPGHQDFSEDTYRALAAADNA</sequence>
<dbReference type="GO" id="GO:0016150">
    <property type="term" value="F:translation release factor activity, codon nonspecific"/>
    <property type="evidence" value="ECO:0007669"/>
    <property type="project" value="TreeGrafter"/>
</dbReference>